<protein>
    <submittedName>
        <fullName evidence="2">Uncharacterized protein</fullName>
    </submittedName>
</protein>
<dbReference type="Proteomes" id="UP001152607">
    <property type="component" value="Unassembled WGS sequence"/>
</dbReference>
<reference evidence="2" key="1">
    <citation type="submission" date="2023-01" db="EMBL/GenBank/DDBJ databases">
        <authorList>
            <person name="Van Ghelder C."/>
            <person name="Rancurel C."/>
        </authorList>
    </citation>
    <scope>NUCLEOTIDE SEQUENCE</scope>
    <source>
        <strain evidence="2">CNCM I-4278</strain>
    </source>
</reference>
<evidence type="ECO:0000256" key="1">
    <source>
        <dbReference type="SAM" id="MobiDB-lite"/>
    </source>
</evidence>
<evidence type="ECO:0000313" key="2">
    <source>
        <dbReference type="EMBL" id="CAI6333027.1"/>
    </source>
</evidence>
<dbReference type="EMBL" id="CAOQHR010000004">
    <property type="protein sequence ID" value="CAI6333027.1"/>
    <property type="molecule type" value="Genomic_DNA"/>
</dbReference>
<proteinExistence type="predicted"/>
<accession>A0A9W4UDI3</accession>
<organism evidence="2 3">
    <name type="scientific">Periconia digitata</name>
    <dbReference type="NCBI Taxonomy" id="1303443"/>
    <lineage>
        <taxon>Eukaryota</taxon>
        <taxon>Fungi</taxon>
        <taxon>Dikarya</taxon>
        <taxon>Ascomycota</taxon>
        <taxon>Pezizomycotina</taxon>
        <taxon>Dothideomycetes</taxon>
        <taxon>Pleosporomycetidae</taxon>
        <taxon>Pleosporales</taxon>
        <taxon>Massarineae</taxon>
        <taxon>Periconiaceae</taxon>
        <taxon>Periconia</taxon>
    </lineage>
</organism>
<dbReference type="AlphaFoldDB" id="A0A9W4UDI3"/>
<evidence type="ECO:0000313" key="3">
    <source>
        <dbReference type="Proteomes" id="UP001152607"/>
    </source>
</evidence>
<feature type="region of interest" description="Disordered" evidence="1">
    <location>
        <begin position="1"/>
        <end position="24"/>
    </location>
</feature>
<feature type="compositionally biased region" description="Basic and acidic residues" evidence="1">
    <location>
        <begin position="1"/>
        <end position="16"/>
    </location>
</feature>
<name>A0A9W4UDI3_9PLEO</name>
<feature type="region of interest" description="Disordered" evidence="1">
    <location>
        <begin position="83"/>
        <end position="156"/>
    </location>
</feature>
<feature type="compositionally biased region" description="Acidic residues" evidence="1">
    <location>
        <begin position="92"/>
        <end position="113"/>
    </location>
</feature>
<keyword evidence="3" id="KW-1185">Reference proteome</keyword>
<sequence>MERTAEQPNQDAERNMLSDQESIVTSEVRREVVLANVKKSPRRWDALEERIGRMPQPPAAILIQEPPPGYAFKRFHGYERSWTIGGDHANCDDDADDDDNNDDDDDDDDDDDAPASMVKIPTGNPLAANSPTSTSNSPNGGGSGNPKVEAPPAANRKRLGGIAFPIHRSVPSWRVVEAVV</sequence>
<feature type="compositionally biased region" description="Low complexity" evidence="1">
    <location>
        <begin position="129"/>
        <end position="138"/>
    </location>
</feature>
<comment type="caution">
    <text evidence="2">The sequence shown here is derived from an EMBL/GenBank/DDBJ whole genome shotgun (WGS) entry which is preliminary data.</text>
</comment>
<gene>
    <name evidence="2" type="ORF">PDIGIT_LOCUS6061</name>
</gene>